<gene>
    <name evidence="2" type="ORF">UTRI_02902</name>
</gene>
<feature type="transmembrane region" description="Helical" evidence="1">
    <location>
        <begin position="37"/>
        <end position="61"/>
    </location>
</feature>
<reference evidence="2 3" key="1">
    <citation type="submission" date="2018-03" db="EMBL/GenBank/DDBJ databases">
        <authorList>
            <person name="Guldener U."/>
        </authorList>
    </citation>
    <scope>NUCLEOTIDE SEQUENCE [LARGE SCALE GENOMIC DNA]</scope>
    <source>
        <strain evidence="2 3">NBRC100155</strain>
    </source>
</reference>
<evidence type="ECO:0008006" key="4">
    <source>
        <dbReference type="Google" id="ProtNLM"/>
    </source>
</evidence>
<sequence>MANSSSSRLKATLDIAVQIDLVLLNNQPTQSPSSPRLILSMPVSFVVVFVVVVVVVVDVALASSSSRIHGILHRWEPSDDAPDY</sequence>
<accession>A0A5C3EQV3</accession>
<keyword evidence="1" id="KW-1133">Transmembrane helix</keyword>
<dbReference type="Proteomes" id="UP000324022">
    <property type="component" value="Unassembled WGS sequence"/>
</dbReference>
<keyword evidence="3" id="KW-1185">Reference proteome</keyword>
<dbReference type="EMBL" id="OOIN01000043">
    <property type="protein sequence ID" value="SPO32345.1"/>
    <property type="molecule type" value="Genomic_DNA"/>
</dbReference>
<keyword evidence="1" id="KW-0472">Membrane</keyword>
<proteinExistence type="predicted"/>
<evidence type="ECO:0000313" key="3">
    <source>
        <dbReference type="Proteomes" id="UP000324022"/>
    </source>
</evidence>
<evidence type="ECO:0000313" key="2">
    <source>
        <dbReference type="EMBL" id="SPO32345.1"/>
    </source>
</evidence>
<evidence type="ECO:0000256" key="1">
    <source>
        <dbReference type="SAM" id="Phobius"/>
    </source>
</evidence>
<protein>
    <recommendedName>
        <fullName evidence="4">Transmembrane protein</fullName>
    </recommendedName>
</protein>
<dbReference type="AlphaFoldDB" id="A0A5C3EQV3"/>
<name>A0A5C3EQV3_9BASI</name>
<organism evidence="2 3">
    <name type="scientific">Ustilago trichophora</name>
    <dbReference type="NCBI Taxonomy" id="86804"/>
    <lineage>
        <taxon>Eukaryota</taxon>
        <taxon>Fungi</taxon>
        <taxon>Dikarya</taxon>
        <taxon>Basidiomycota</taxon>
        <taxon>Ustilaginomycotina</taxon>
        <taxon>Ustilaginomycetes</taxon>
        <taxon>Ustilaginales</taxon>
        <taxon>Ustilaginaceae</taxon>
        <taxon>Ustilago</taxon>
    </lineage>
</organism>
<keyword evidence="1" id="KW-0812">Transmembrane</keyword>